<reference evidence="1" key="1">
    <citation type="journal article" date="2014" name="Front. Microbiol.">
        <title>High frequency of phylogenetically diverse reductive dehalogenase-homologous genes in deep subseafloor sedimentary metagenomes.</title>
        <authorList>
            <person name="Kawai M."/>
            <person name="Futagami T."/>
            <person name="Toyoda A."/>
            <person name="Takaki Y."/>
            <person name="Nishi S."/>
            <person name="Hori S."/>
            <person name="Arai W."/>
            <person name="Tsubouchi T."/>
            <person name="Morono Y."/>
            <person name="Uchiyama I."/>
            <person name="Ito T."/>
            <person name="Fujiyama A."/>
            <person name="Inagaki F."/>
            <person name="Takami H."/>
        </authorList>
    </citation>
    <scope>NUCLEOTIDE SEQUENCE</scope>
    <source>
        <strain evidence="1">Expedition CK06-06</strain>
    </source>
</reference>
<proteinExistence type="predicted"/>
<protein>
    <submittedName>
        <fullName evidence="1">Uncharacterized protein</fullName>
    </submittedName>
</protein>
<organism evidence="1">
    <name type="scientific">marine sediment metagenome</name>
    <dbReference type="NCBI Taxonomy" id="412755"/>
    <lineage>
        <taxon>unclassified sequences</taxon>
        <taxon>metagenomes</taxon>
        <taxon>ecological metagenomes</taxon>
    </lineage>
</organism>
<dbReference type="AlphaFoldDB" id="X1KSJ4"/>
<comment type="caution">
    <text evidence="1">The sequence shown here is derived from an EMBL/GenBank/DDBJ whole genome shotgun (WGS) entry which is preliminary data.</text>
</comment>
<dbReference type="EMBL" id="BARV01005012">
    <property type="protein sequence ID" value="GAI10042.1"/>
    <property type="molecule type" value="Genomic_DNA"/>
</dbReference>
<gene>
    <name evidence="1" type="ORF">S06H3_10694</name>
</gene>
<sequence>MKPGELVQWEVGRVRDTATREAYATWLESLHWDYFVTVTFRRPRVDGIRANDRVWSTLEACHVKRAFLATERFKWSRELHVHGLLSNYDGTWYPRMALPWDMWERCFKVYGRTTVEAINGPAAVTRYCSKYVVKGLSEYGFYGRPAFWDK</sequence>
<evidence type="ECO:0000313" key="1">
    <source>
        <dbReference type="EMBL" id="GAI10042.1"/>
    </source>
</evidence>
<name>X1KSJ4_9ZZZZ</name>
<accession>X1KSJ4</accession>